<proteinExistence type="predicted"/>
<evidence type="ECO:0000313" key="1">
    <source>
        <dbReference type="EMBL" id="HDD44900.1"/>
    </source>
</evidence>
<dbReference type="AlphaFoldDB" id="A0A7C0U3I0"/>
<dbReference type="EMBL" id="DRBS01000318">
    <property type="protein sequence ID" value="HDD44900.1"/>
    <property type="molecule type" value="Genomic_DNA"/>
</dbReference>
<accession>A0A7C0U3I0</accession>
<comment type="caution">
    <text evidence="1">The sequence shown here is derived from an EMBL/GenBank/DDBJ whole genome shotgun (WGS) entry which is preliminary data.</text>
</comment>
<dbReference type="Proteomes" id="UP000886289">
    <property type="component" value="Unassembled WGS sequence"/>
</dbReference>
<name>A0A7C0U3I0_DESA2</name>
<reference evidence="1" key="1">
    <citation type="journal article" date="2020" name="mSystems">
        <title>Genome- and Community-Level Interaction Insights into Carbon Utilization and Element Cycling Functions of Hydrothermarchaeota in Hydrothermal Sediment.</title>
        <authorList>
            <person name="Zhou Z."/>
            <person name="Liu Y."/>
            <person name="Xu W."/>
            <person name="Pan J."/>
            <person name="Luo Z.H."/>
            <person name="Li M."/>
        </authorList>
    </citation>
    <scope>NUCLEOTIDE SEQUENCE [LARGE SCALE GENOMIC DNA]</scope>
    <source>
        <strain evidence="1">HyVt-233</strain>
    </source>
</reference>
<gene>
    <name evidence="1" type="ORF">ENG63_08595</name>
</gene>
<protein>
    <submittedName>
        <fullName evidence="1">Uncharacterized protein</fullName>
    </submittedName>
</protein>
<dbReference type="SUPFAM" id="SSF109604">
    <property type="entry name" value="HD-domain/PDEase-like"/>
    <property type="match status" value="1"/>
</dbReference>
<dbReference type="Gene3D" id="1.10.3210.10">
    <property type="entry name" value="Hypothetical protein af1432"/>
    <property type="match status" value="1"/>
</dbReference>
<feature type="non-terminal residue" evidence="1">
    <location>
        <position position="1"/>
    </location>
</feature>
<sequence>NLTYAVRDGIICHCGEVDENGLFPREEFIDLYEITEPNKYPPFTWEGCIVKVSDKIAYLGRDIEDALLLDILPESKVKELSKIIREIGASSFRKINNGIIIHNFIIDLCKHSSPEKGICFSDTMFNIMNKLKEFNYKYIYFHKRLEPYKEYANLIINTIYNLLKQFYNKKIENIFDNLKEQEKFYPLLIRTFSEWLKKYGNFKKSPDKNCYKNSVIYSLNSEKDYLRAIIDFLAGMTDNFAKRVFDEIMTF</sequence>
<organism evidence="1">
    <name type="scientific">Desulfofervidus auxilii</name>
    <dbReference type="NCBI Taxonomy" id="1621989"/>
    <lineage>
        <taxon>Bacteria</taxon>
        <taxon>Pseudomonadati</taxon>
        <taxon>Thermodesulfobacteriota</taxon>
        <taxon>Candidatus Desulfofervidia</taxon>
        <taxon>Candidatus Desulfofervidales</taxon>
        <taxon>Candidatus Desulfofervidaceae</taxon>
        <taxon>Candidatus Desulfofervidus</taxon>
    </lineage>
</organism>